<feature type="transmembrane region" description="Helical" evidence="12">
    <location>
        <begin position="99"/>
        <end position="122"/>
    </location>
</feature>
<keyword evidence="8" id="KW-0915">Sodium</keyword>
<dbReference type="InterPro" id="IPR006153">
    <property type="entry name" value="Cation/H_exchanger_TM"/>
</dbReference>
<feature type="transmembrane region" description="Helical" evidence="12">
    <location>
        <begin position="171"/>
        <end position="188"/>
    </location>
</feature>
<evidence type="ECO:0000256" key="12">
    <source>
        <dbReference type="SAM" id="Phobius"/>
    </source>
</evidence>
<evidence type="ECO:0000256" key="3">
    <source>
        <dbReference type="ARBA" id="ARBA00022448"/>
    </source>
</evidence>
<dbReference type="Pfam" id="PF00999">
    <property type="entry name" value="Na_H_Exchanger"/>
    <property type="match status" value="1"/>
</dbReference>
<feature type="transmembrane region" description="Helical" evidence="12">
    <location>
        <begin position="31"/>
        <end position="55"/>
    </location>
</feature>
<feature type="transmembrane region" description="Helical" evidence="12">
    <location>
        <begin position="128"/>
        <end position="150"/>
    </location>
</feature>
<comment type="similarity">
    <text evidence="2">Belongs to the monovalent cation:proton antiporter 1 (CPA1) transporter (TC 2.A.36) family.</text>
</comment>
<dbReference type="EMBL" id="BLAU01000001">
    <property type="protein sequence ID" value="GET23308.1"/>
    <property type="molecule type" value="Genomic_DNA"/>
</dbReference>
<dbReference type="OrthoDB" id="9774146at2"/>
<dbReference type="Proteomes" id="UP000396862">
    <property type="component" value="Unassembled WGS sequence"/>
</dbReference>
<evidence type="ECO:0000256" key="5">
    <source>
        <dbReference type="ARBA" id="ARBA00022475"/>
    </source>
</evidence>
<evidence type="ECO:0000256" key="8">
    <source>
        <dbReference type="ARBA" id="ARBA00023053"/>
    </source>
</evidence>
<evidence type="ECO:0000256" key="7">
    <source>
        <dbReference type="ARBA" id="ARBA00022989"/>
    </source>
</evidence>
<comment type="subcellular location">
    <subcellularLocation>
        <location evidence="1">Cell membrane</location>
        <topology evidence="1">Multi-pass membrane protein</topology>
    </subcellularLocation>
</comment>
<keyword evidence="6 12" id="KW-0812">Transmembrane</keyword>
<proteinExistence type="inferred from homology"/>
<keyword evidence="7 12" id="KW-1133">Transmembrane helix</keyword>
<keyword evidence="11" id="KW-0739">Sodium transport</keyword>
<sequence>MTLYDTFSILIVVSAMFAYINLRFIKLPSTIGLMLIAIITSLILFVVATFFPVVMKDTTKLLHNFDFSELLLGSMLSFILFAGAIHVKASEMKKERFSISVYVILGLLLSTFIIGTGLHLILPLFHLHVSYVQCLLFGIIISPTDPIAVLAILKEAGIKKSTETKITGESLFNDGVAVVIFLTILKIANHSKELLWWNIGLIFLREAMGGLLLGVVIGYGAYLLMKSIDNYKVEVLLTVAVVMGGYTLASKLGLSGPLAMVAAGIIVGNKGRVSAMSDNTWNYVSGFWELIDDILNAVLFVLIGLELLVIPFSTNYLILGAISVLVVLTSRYISIWIPGQLTRLQGRYSRSSVFLLTWGGLRGGISIAMALSLPKGLHNHLWVVLTYMVVVFSIMVQGLTIDKLAFKLNGHSEAEKEIK</sequence>
<feature type="transmembrane region" description="Helical" evidence="12">
    <location>
        <begin position="294"/>
        <end position="310"/>
    </location>
</feature>
<protein>
    <submittedName>
        <fullName evidence="15">CPA1 family monovalent cation:H+ antiporter</fullName>
    </submittedName>
    <submittedName>
        <fullName evidence="14">Sodium:proton antiporter</fullName>
    </submittedName>
</protein>
<dbReference type="InterPro" id="IPR018422">
    <property type="entry name" value="Cation/H_exchanger_CPA1"/>
</dbReference>
<reference evidence="15 16" key="1">
    <citation type="submission" date="2018-03" db="EMBL/GenBank/DDBJ databases">
        <title>Genomic Encyclopedia of Archaeal and Bacterial Type Strains, Phase II (KMG-II): from individual species to whole genera.</title>
        <authorList>
            <person name="Goeker M."/>
        </authorList>
    </citation>
    <scope>NUCLEOTIDE SEQUENCE [LARGE SCALE GENOMIC DNA]</scope>
    <source>
        <strain evidence="15 16">DSM 27267</strain>
    </source>
</reference>
<keyword evidence="3" id="KW-0813">Transport</keyword>
<accession>A0A2P8CFK6</accession>
<keyword evidence="10 12" id="KW-0472">Membrane</keyword>
<dbReference type="GO" id="GO:0098719">
    <property type="term" value="P:sodium ion import across plasma membrane"/>
    <property type="evidence" value="ECO:0007669"/>
    <property type="project" value="TreeGrafter"/>
</dbReference>
<evidence type="ECO:0000256" key="2">
    <source>
        <dbReference type="ARBA" id="ARBA00007367"/>
    </source>
</evidence>
<feature type="transmembrane region" description="Helical" evidence="12">
    <location>
        <begin position="353"/>
        <end position="374"/>
    </location>
</feature>
<keyword evidence="17" id="KW-1185">Reference proteome</keyword>
<gene>
    <name evidence="15" type="ORF">CLV93_103180</name>
    <name evidence="14" type="ORF">JCM18694_35540</name>
</gene>
<dbReference type="AlphaFoldDB" id="A0A2P8CFK6"/>
<dbReference type="GO" id="GO:0015386">
    <property type="term" value="F:potassium:proton antiporter activity"/>
    <property type="evidence" value="ECO:0007669"/>
    <property type="project" value="TreeGrafter"/>
</dbReference>
<evidence type="ECO:0000256" key="6">
    <source>
        <dbReference type="ARBA" id="ARBA00022692"/>
    </source>
</evidence>
<evidence type="ECO:0000256" key="4">
    <source>
        <dbReference type="ARBA" id="ARBA00022449"/>
    </source>
</evidence>
<dbReference type="PANTHER" id="PTHR10110:SF195">
    <property type="entry name" value="NA(+)_H(+) ANTIPORTER NHAS2"/>
    <property type="match status" value="1"/>
</dbReference>
<keyword evidence="9" id="KW-0406">Ion transport</keyword>
<keyword evidence="5" id="KW-1003">Cell membrane</keyword>
<comment type="caution">
    <text evidence="15">The sequence shown here is derived from an EMBL/GenBank/DDBJ whole genome shotgun (WGS) entry which is preliminary data.</text>
</comment>
<feature type="transmembrane region" description="Helical" evidence="12">
    <location>
        <begin position="316"/>
        <end position="333"/>
    </location>
</feature>
<dbReference type="GO" id="GO:0015385">
    <property type="term" value="F:sodium:proton antiporter activity"/>
    <property type="evidence" value="ECO:0007669"/>
    <property type="project" value="InterPro"/>
</dbReference>
<dbReference type="EMBL" id="PYGC01000003">
    <property type="protein sequence ID" value="PSK83765.1"/>
    <property type="molecule type" value="Genomic_DNA"/>
</dbReference>
<evidence type="ECO:0000313" key="14">
    <source>
        <dbReference type="EMBL" id="GET23308.1"/>
    </source>
</evidence>
<name>A0A2P8CFK6_9BACT</name>
<reference evidence="14 17" key="2">
    <citation type="submission" date="2019-10" db="EMBL/GenBank/DDBJ databases">
        <title>Prolixibacter strains distinguished by the presence of nitrate reductase genes were adept at nitrate-dependent anaerobic corrosion of metallic iron and carbon steel.</title>
        <authorList>
            <person name="Iino T."/>
            <person name="Shono N."/>
            <person name="Ito K."/>
            <person name="Nakamura R."/>
            <person name="Sueoka K."/>
            <person name="Harayama S."/>
            <person name="Ohkuma M."/>
        </authorList>
    </citation>
    <scope>NUCLEOTIDE SEQUENCE [LARGE SCALE GENOMIC DNA]</scope>
    <source>
        <strain evidence="14 17">MIC1-1</strain>
    </source>
</reference>
<evidence type="ECO:0000256" key="11">
    <source>
        <dbReference type="ARBA" id="ARBA00023201"/>
    </source>
</evidence>
<evidence type="ECO:0000313" key="17">
    <source>
        <dbReference type="Proteomes" id="UP000396862"/>
    </source>
</evidence>
<dbReference type="PANTHER" id="PTHR10110">
    <property type="entry name" value="SODIUM/HYDROGEN EXCHANGER"/>
    <property type="match status" value="1"/>
</dbReference>
<evidence type="ECO:0000256" key="1">
    <source>
        <dbReference type="ARBA" id="ARBA00004651"/>
    </source>
</evidence>
<feature type="domain" description="Cation/H+ exchanger transmembrane" evidence="13">
    <location>
        <begin position="12"/>
        <end position="406"/>
    </location>
</feature>
<dbReference type="GO" id="GO:0005886">
    <property type="term" value="C:plasma membrane"/>
    <property type="evidence" value="ECO:0007669"/>
    <property type="project" value="UniProtKB-SubCell"/>
</dbReference>
<dbReference type="RefSeq" id="WP_106541604.1">
    <property type="nucleotide sequence ID" value="NZ_BLAU01000001.1"/>
</dbReference>
<evidence type="ECO:0000256" key="9">
    <source>
        <dbReference type="ARBA" id="ARBA00023065"/>
    </source>
</evidence>
<dbReference type="Gene3D" id="6.10.140.1330">
    <property type="match status" value="1"/>
</dbReference>
<dbReference type="Proteomes" id="UP000240621">
    <property type="component" value="Unassembled WGS sequence"/>
</dbReference>
<feature type="transmembrane region" description="Helical" evidence="12">
    <location>
        <begin position="194"/>
        <end position="224"/>
    </location>
</feature>
<evidence type="ECO:0000313" key="15">
    <source>
        <dbReference type="EMBL" id="PSK83765.1"/>
    </source>
</evidence>
<keyword evidence="4" id="KW-0050">Antiport</keyword>
<dbReference type="GO" id="GO:0051453">
    <property type="term" value="P:regulation of intracellular pH"/>
    <property type="evidence" value="ECO:0007669"/>
    <property type="project" value="TreeGrafter"/>
</dbReference>
<organism evidence="15 16">
    <name type="scientific">Prolixibacter denitrificans</name>
    <dbReference type="NCBI Taxonomy" id="1541063"/>
    <lineage>
        <taxon>Bacteria</taxon>
        <taxon>Pseudomonadati</taxon>
        <taxon>Bacteroidota</taxon>
        <taxon>Bacteroidia</taxon>
        <taxon>Marinilabiliales</taxon>
        <taxon>Prolixibacteraceae</taxon>
        <taxon>Prolixibacter</taxon>
    </lineage>
</organism>
<feature type="transmembrane region" description="Helical" evidence="12">
    <location>
        <begin position="380"/>
        <end position="401"/>
    </location>
</feature>
<feature type="transmembrane region" description="Helical" evidence="12">
    <location>
        <begin position="67"/>
        <end position="87"/>
    </location>
</feature>
<evidence type="ECO:0000313" key="16">
    <source>
        <dbReference type="Proteomes" id="UP000240621"/>
    </source>
</evidence>
<feature type="transmembrane region" description="Helical" evidence="12">
    <location>
        <begin position="6"/>
        <end position="24"/>
    </location>
</feature>
<evidence type="ECO:0000259" key="13">
    <source>
        <dbReference type="Pfam" id="PF00999"/>
    </source>
</evidence>
<evidence type="ECO:0000256" key="10">
    <source>
        <dbReference type="ARBA" id="ARBA00023136"/>
    </source>
</evidence>
<feature type="transmembrane region" description="Helical" evidence="12">
    <location>
        <begin position="254"/>
        <end position="273"/>
    </location>
</feature>